<evidence type="ECO:0000313" key="5">
    <source>
        <dbReference type="EMBL" id="NOT35669.1"/>
    </source>
</evidence>
<evidence type="ECO:0000259" key="4">
    <source>
        <dbReference type="SMART" id="SM00228"/>
    </source>
</evidence>
<dbReference type="InterPro" id="IPR009003">
    <property type="entry name" value="Peptidase_S1_PA"/>
</dbReference>
<reference evidence="5 6" key="1">
    <citation type="submission" date="2020-04" db="EMBL/GenBank/DDBJ databases">
        <title>Metagenomic profiling of ammonia- and methane-oxidizing microorganisms in a Dutch drinking water treatment plant.</title>
        <authorList>
            <person name="Poghosyan L."/>
            <person name="Leucker S."/>
        </authorList>
    </citation>
    <scope>NUCLEOTIDE SEQUENCE [LARGE SCALE GENOMIC DNA]</scope>
    <source>
        <strain evidence="5">S-RSF-IL-03</strain>
    </source>
</reference>
<proteinExistence type="inferred from homology"/>
<evidence type="ECO:0000313" key="6">
    <source>
        <dbReference type="Proteomes" id="UP000580839"/>
    </source>
</evidence>
<dbReference type="PANTHER" id="PTHR43343">
    <property type="entry name" value="PEPTIDASE S12"/>
    <property type="match status" value="1"/>
</dbReference>
<dbReference type="Proteomes" id="UP000580839">
    <property type="component" value="Unassembled WGS sequence"/>
</dbReference>
<gene>
    <name evidence="5" type="ORF">HOP12_16130</name>
</gene>
<organism evidence="5 6">
    <name type="scientific">Eiseniibacteriota bacterium</name>
    <dbReference type="NCBI Taxonomy" id="2212470"/>
    <lineage>
        <taxon>Bacteria</taxon>
        <taxon>Candidatus Eiseniibacteriota</taxon>
    </lineage>
</organism>
<sequence length="326" mass="34482">MNLDSRPDTSPDDAPLLDAYSHAVTSVVDRVAPSVVRIDVTHRSPRGERAGGHGSGFVFTHDGMILTNSHVVHGAAQLEVMLPDGRRAGADLIGDDPDTDLAVLRVSGDELVPALLGDSDTLRPGQLVVAIGNPYGFQATVTAGVISALGRTLRSQSGRLIDNIIQTDAALNPGNSGGPLVDSRGQVIGVNTAVILPGQGLCFAIPASTAQWVASRLIRDGRIRRAWLGVGAQPVRLNRRTVRVHQLTSEHAVMIVHVEKGSPAERAGLREGDILVELATRPLTSVDDLHRMLGEGHIGSATELAYLRLGERRTSVVTPIESGLPD</sequence>
<dbReference type="InterPro" id="IPR041489">
    <property type="entry name" value="PDZ_6"/>
</dbReference>
<dbReference type="SMART" id="SM00228">
    <property type="entry name" value="PDZ"/>
    <property type="match status" value="1"/>
</dbReference>
<dbReference type="GO" id="GO:0004252">
    <property type="term" value="F:serine-type endopeptidase activity"/>
    <property type="evidence" value="ECO:0007669"/>
    <property type="project" value="InterPro"/>
</dbReference>
<dbReference type="SUPFAM" id="SSF50156">
    <property type="entry name" value="PDZ domain-like"/>
    <property type="match status" value="1"/>
</dbReference>
<dbReference type="Pfam" id="PF17820">
    <property type="entry name" value="PDZ_6"/>
    <property type="match status" value="1"/>
</dbReference>
<evidence type="ECO:0000256" key="3">
    <source>
        <dbReference type="ARBA" id="ARBA00022801"/>
    </source>
</evidence>
<dbReference type="PRINTS" id="PR00834">
    <property type="entry name" value="PROTEASES2C"/>
</dbReference>
<dbReference type="Pfam" id="PF13365">
    <property type="entry name" value="Trypsin_2"/>
    <property type="match status" value="1"/>
</dbReference>
<dbReference type="AlphaFoldDB" id="A0A849T318"/>
<dbReference type="PANTHER" id="PTHR43343:SF3">
    <property type="entry name" value="PROTEASE DO-LIKE 8, CHLOROPLASTIC"/>
    <property type="match status" value="1"/>
</dbReference>
<dbReference type="Gene3D" id="2.40.10.10">
    <property type="entry name" value="Trypsin-like serine proteases"/>
    <property type="match status" value="2"/>
</dbReference>
<evidence type="ECO:0000256" key="2">
    <source>
        <dbReference type="ARBA" id="ARBA00022670"/>
    </source>
</evidence>
<protein>
    <submittedName>
        <fullName evidence="5">Trypsin-like serine protease</fullName>
    </submittedName>
</protein>
<dbReference type="InterPro" id="IPR001478">
    <property type="entry name" value="PDZ"/>
</dbReference>
<dbReference type="Gene3D" id="2.30.42.10">
    <property type="match status" value="1"/>
</dbReference>
<evidence type="ECO:0000256" key="1">
    <source>
        <dbReference type="ARBA" id="ARBA00010541"/>
    </source>
</evidence>
<accession>A0A849T318</accession>
<dbReference type="InterPro" id="IPR051201">
    <property type="entry name" value="Chloro_Bact_Ser_Proteases"/>
</dbReference>
<keyword evidence="2 5" id="KW-0645">Protease</keyword>
<dbReference type="SUPFAM" id="SSF50494">
    <property type="entry name" value="Trypsin-like serine proteases"/>
    <property type="match status" value="1"/>
</dbReference>
<dbReference type="GO" id="GO:0006508">
    <property type="term" value="P:proteolysis"/>
    <property type="evidence" value="ECO:0007669"/>
    <property type="project" value="UniProtKB-KW"/>
</dbReference>
<comment type="caution">
    <text evidence="5">The sequence shown here is derived from an EMBL/GenBank/DDBJ whole genome shotgun (WGS) entry which is preliminary data.</text>
</comment>
<dbReference type="EMBL" id="JABFRW010000209">
    <property type="protein sequence ID" value="NOT35669.1"/>
    <property type="molecule type" value="Genomic_DNA"/>
</dbReference>
<feature type="domain" description="PDZ" evidence="4">
    <location>
        <begin position="228"/>
        <end position="310"/>
    </location>
</feature>
<dbReference type="InterPro" id="IPR036034">
    <property type="entry name" value="PDZ_sf"/>
</dbReference>
<name>A0A849T318_UNCEI</name>
<comment type="similarity">
    <text evidence="1">Belongs to the peptidase S1C family.</text>
</comment>
<keyword evidence="3" id="KW-0378">Hydrolase</keyword>
<dbReference type="InterPro" id="IPR001940">
    <property type="entry name" value="Peptidase_S1C"/>
</dbReference>
<dbReference type="InterPro" id="IPR043504">
    <property type="entry name" value="Peptidase_S1_PA_chymotrypsin"/>
</dbReference>